<sequence>STTGSASTRRRATGCQHTRSDEGRTAASECVRPGGGSENGWATADEDWSCEIAVDGDGN</sequence>
<proteinExistence type="predicted"/>
<protein>
    <submittedName>
        <fullName evidence="2">Uncharacterized protein</fullName>
    </submittedName>
</protein>
<feature type="region of interest" description="Disordered" evidence="1">
    <location>
        <begin position="1"/>
        <end position="59"/>
    </location>
</feature>
<dbReference type="AlphaFoldDB" id="A0A9I9CCU3"/>
<evidence type="ECO:0000313" key="2">
    <source>
        <dbReference type="EnsemblPlants" id="MELO3C001279.2.1"/>
    </source>
</evidence>
<reference evidence="2" key="1">
    <citation type="submission" date="2023-03" db="UniProtKB">
        <authorList>
            <consortium name="EnsemblPlants"/>
        </authorList>
    </citation>
    <scope>IDENTIFICATION</scope>
</reference>
<accession>A0A9I9CCU3</accession>
<name>A0A9I9CCU3_CUCME</name>
<evidence type="ECO:0000256" key="1">
    <source>
        <dbReference type="SAM" id="MobiDB-lite"/>
    </source>
</evidence>
<dbReference type="EnsemblPlants" id="MELO3C001279.2.1">
    <property type="protein sequence ID" value="MELO3C001279.2.1"/>
    <property type="gene ID" value="MELO3C001279.2"/>
</dbReference>
<organism evidence="2">
    <name type="scientific">Cucumis melo</name>
    <name type="common">Muskmelon</name>
    <dbReference type="NCBI Taxonomy" id="3656"/>
    <lineage>
        <taxon>Eukaryota</taxon>
        <taxon>Viridiplantae</taxon>
        <taxon>Streptophyta</taxon>
        <taxon>Embryophyta</taxon>
        <taxon>Tracheophyta</taxon>
        <taxon>Spermatophyta</taxon>
        <taxon>Magnoliopsida</taxon>
        <taxon>eudicotyledons</taxon>
        <taxon>Gunneridae</taxon>
        <taxon>Pentapetalae</taxon>
        <taxon>rosids</taxon>
        <taxon>fabids</taxon>
        <taxon>Cucurbitales</taxon>
        <taxon>Cucurbitaceae</taxon>
        <taxon>Benincaseae</taxon>
        <taxon>Cucumis</taxon>
    </lineage>
</organism>
<dbReference type="Gramene" id="MELO3C001279.2.1">
    <property type="protein sequence ID" value="MELO3C001279.2.1"/>
    <property type="gene ID" value="MELO3C001279.2"/>
</dbReference>